<dbReference type="GO" id="GO:0005886">
    <property type="term" value="C:plasma membrane"/>
    <property type="evidence" value="ECO:0007669"/>
    <property type="project" value="UniProtKB-SubCell"/>
</dbReference>
<dbReference type="AlphaFoldDB" id="A0A6G4QSM3"/>
<dbReference type="InterPro" id="IPR050638">
    <property type="entry name" value="AA-Vitamin_Transporters"/>
</dbReference>
<feature type="transmembrane region" description="Helical" evidence="6">
    <location>
        <begin position="80"/>
        <end position="99"/>
    </location>
</feature>
<evidence type="ECO:0000313" key="8">
    <source>
        <dbReference type="EMBL" id="NGM48437.1"/>
    </source>
</evidence>
<comment type="subcellular location">
    <subcellularLocation>
        <location evidence="1">Cell membrane</location>
        <topology evidence="1">Multi-pass membrane protein</topology>
    </subcellularLocation>
</comment>
<evidence type="ECO:0000256" key="1">
    <source>
        <dbReference type="ARBA" id="ARBA00004651"/>
    </source>
</evidence>
<evidence type="ECO:0000256" key="4">
    <source>
        <dbReference type="ARBA" id="ARBA00022989"/>
    </source>
</evidence>
<dbReference type="Pfam" id="PF00892">
    <property type="entry name" value="EamA"/>
    <property type="match status" value="2"/>
</dbReference>
<keyword evidence="3 6" id="KW-0812">Transmembrane</keyword>
<protein>
    <submittedName>
        <fullName evidence="8">DMT family transporter</fullName>
    </submittedName>
</protein>
<organism evidence="8">
    <name type="scientific">Caulobacter sp. 602-2</name>
    <dbReference type="NCBI Taxonomy" id="2710887"/>
    <lineage>
        <taxon>Bacteria</taxon>
        <taxon>Pseudomonadati</taxon>
        <taxon>Pseudomonadota</taxon>
        <taxon>Alphaproteobacteria</taxon>
        <taxon>Caulobacterales</taxon>
        <taxon>Caulobacteraceae</taxon>
        <taxon>Caulobacter</taxon>
    </lineage>
</organism>
<feature type="transmembrane region" description="Helical" evidence="6">
    <location>
        <begin position="162"/>
        <end position="183"/>
    </location>
</feature>
<feature type="transmembrane region" description="Helical" evidence="6">
    <location>
        <begin position="195"/>
        <end position="214"/>
    </location>
</feature>
<feature type="transmembrane region" description="Helical" evidence="6">
    <location>
        <begin position="48"/>
        <end position="68"/>
    </location>
</feature>
<dbReference type="EMBL" id="JAAKGT010000001">
    <property type="protein sequence ID" value="NGM48437.1"/>
    <property type="molecule type" value="Genomic_DNA"/>
</dbReference>
<dbReference type="SUPFAM" id="SSF103481">
    <property type="entry name" value="Multidrug resistance efflux transporter EmrE"/>
    <property type="match status" value="2"/>
</dbReference>
<feature type="transmembrane region" description="Helical" evidence="6">
    <location>
        <begin position="279"/>
        <end position="296"/>
    </location>
</feature>
<feature type="domain" description="EamA" evidence="7">
    <location>
        <begin position="164"/>
        <end position="294"/>
    </location>
</feature>
<feature type="transmembrane region" description="Helical" evidence="6">
    <location>
        <begin position="12"/>
        <end position="28"/>
    </location>
</feature>
<feature type="transmembrane region" description="Helical" evidence="6">
    <location>
        <begin position="226"/>
        <end position="244"/>
    </location>
</feature>
<comment type="caution">
    <text evidence="8">The sequence shown here is derived from an EMBL/GenBank/DDBJ whole genome shotgun (WGS) entry which is preliminary data.</text>
</comment>
<dbReference type="PANTHER" id="PTHR32322:SF18">
    <property type="entry name" value="S-ADENOSYLMETHIONINE_S-ADENOSYLHOMOCYSTEINE TRANSPORTER"/>
    <property type="match status" value="1"/>
</dbReference>
<evidence type="ECO:0000256" key="6">
    <source>
        <dbReference type="SAM" id="Phobius"/>
    </source>
</evidence>
<gene>
    <name evidence="8" type="ORF">G5B46_02330</name>
</gene>
<accession>A0A6G4QSM3</accession>
<dbReference type="InterPro" id="IPR037185">
    <property type="entry name" value="EmrE-like"/>
</dbReference>
<proteinExistence type="predicted"/>
<evidence type="ECO:0000256" key="5">
    <source>
        <dbReference type="ARBA" id="ARBA00023136"/>
    </source>
</evidence>
<keyword evidence="2" id="KW-1003">Cell membrane</keyword>
<dbReference type="InterPro" id="IPR000620">
    <property type="entry name" value="EamA_dom"/>
</dbReference>
<dbReference type="PANTHER" id="PTHR32322">
    <property type="entry name" value="INNER MEMBRANE TRANSPORTER"/>
    <property type="match status" value="1"/>
</dbReference>
<evidence type="ECO:0000256" key="3">
    <source>
        <dbReference type="ARBA" id="ARBA00022692"/>
    </source>
</evidence>
<keyword evidence="4 6" id="KW-1133">Transmembrane helix</keyword>
<dbReference type="RefSeq" id="WP_165255708.1">
    <property type="nucleotide sequence ID" value="NZ_JAAKGT010000001.1"/>
</dbReference>
<feature type="transmembrane region" description="Helical" evidence="6">
    <location>
        <begin position="133"/>
        <end position="150"/>
    </location>
</feature>
<feature type="domain" description="EamA" evidence="7">
    <location>
        <begin position="15"/>
        <end position="148"/>
    </location>
</feature>
<feature type="transmembrane region" description="Helical" evidence="6">
    <location>
        <begin position="256"/>
        <end position="273"/>
    </location>
</feature>
<evidence type="ECO:0000259" key="7">
    <source>
        <dbReference type="Pfam" id="PF00892"/>
    </source>
</evidence>
<sequence>MKVAITSRRASAANWAIIAPLTTVLIWSGNAVVTKLASNVIAPGSIAFYRWLLALLVLTPFIAPKAWANRQAVKPYWKEMIILGFFGMVIYQCLAYVAAQTTTAVNMGVILALMPLFSTLLASVLASEKLTTARVVGGIISIGGLLYLTSRGNFANLVNGGFHLGDGIMLIAVLANALYGVLVKRWSIPLPLWQSLFWQILAATIILVPIWALGPISPVTAQNIPLILFAAIPASLLAPLLWMVGINRLGAARTALTINLIPVVVAVLAWLFLGEQLQGFHYIGGGVALLGVIVGLREWKAGKPRTDDPSVAAWKGEEI</sequence>
<reference evidence="8" key="1">
    <citation type="submission" date="2020-02" db="EMBL/GenBank/DDBJ databases">
        <authorList>
            <person name="Gao J."/>
            <person name="Sun J."/>
        </authorList>
    </citation>
    <scope>NUCLEOTIDE SEQUENCE</scope>
    <source>
        <strain evidence="8">602-2</strain>
    </source>
</reference>
<keyword evidence="5 6" id="KW-0472">Membrane</keyword>
<name>A0A6G4QSM3_9CAUL</name>
<feature type="transmembrane region" description="Helical" evidence="6">
    <location>
        <begin position="105"/>
        <end position="126"/>
    </location>
</feature>
<evidence type="ECO:0000256" key="2">
    <source>
        <dbReference type="ARBA" id="ARBA00022475"/>
    </source>
</evidence>